<dbReference type="Proteomes" id="UP001152798">
    <property type="component" value="Chromosome 7"/>
</dbReference>
<feature type="domain" description="CRAL-TRIO" evidence="2">
    <location>
        <begin position="125"/>
        <end position="278"/>
    </location>
</feature>
<dbReference type="Gene3D" id="3.40.525.10">
    <property type="entry name" value="CRAL-TRIO lipid binding domain"/>
    <property type="match status" value="1"/>
</dbReference>
<feature type="transmembrane region" description="Helical" evidence="1">
    <location>
        <begin position="12"/>
        <end position="30"/>
    </location>
</feature>
<evidence type="ECO:0000259" key="2">
    <source>
        <dbReference type="SMART" id="SM00516"/>
    </source>
</evidence>
<proteinExistence type="predicted"/>
<gene>
    <name evidence="3" type="ORF">NEZAVI_LOCUS15378</name>
</gene>
<dbReference type="InterPro" id="IPR036865">
    <property type="entry name" value="CRAL-TRIO_dom_sf"/>
</dbReference>
<protein>
    <recommendedName>
        <fullName evidence="2">CRAL-TRIO domain-containing protein</fullName>
    </recommendedName>
</protein>
<dbReference type="InterPro" id="IPR036273">
    <property type="entry name" value="CRAL/TRIO_N_dom_sf"/>
</dbReference>
<accession>A0A9P0HT71</accession>
<dbReference type="CDD" id="cd00170">
    <property type="entry name" value="SEC14"/>
    <property type="match status" value="1"/>
</dbReference>
<dbReference type="OrthoDB" id="6575879at2759"/>
<dbReference type="SUPFAM" id="SSF46938">
    <property type="entry name" value="CRAL/TRIO N-terminal domain"/>
    <property type="match status" value="1"/>
</dbReference>
<evidence type="ECO:0000313" key="4">
    <source>
        <dbReference type="Proteomes" id="UP001152798"/>
    </source>
</evidence>
<dbReference type="SMART" id="SM00516">
    <property type="entry name" value="SEC14"/>
    <property type="match status" value="1"/>
</dbReference>
<dbReference type="PANTHER" id="PTHR10174">
    <property type="entry name" value="ALPHA-TOCOPHEROL TRANSFER PROTEIN-RELATED"/>
    <property type="match status" value="1"/>
</dbReference>
<keyword evidence="1" id="KW-0812">Transmembrane</keyword>
<reference evidence="3" key="1">
    <citation type="submission" date="2022-01" db="EMBL/GenBank/DDBJ databases">
        <authorList>
            <person name="King R."/>
        </authorList>
    </citation>
    <scope>NUCLEOTIDE SEQUENCE</scope>
</reference>
<dbReference type="EMBL" id="OV725083">
    <property type="protein sequence ID" value="CAH1407719.1"/>
    <property type="molecule type" value="Genomic_DNA"/>
</dbReference>
<dbReference type="InterPro" id="IPR001251">
    <property type="entry name" value="CRAL-TRIO_dom"/>
</dbReference>
<organism evidence="3 4">
    <name type="scientific">Nezara viridula</name>
    <name type="common">Southern green stink bug</name>
    <name type="synonym">Cimex viridulus</name>
    <dbReference type="NCBI Taxonomy" id="85310"/>
    <lineage>
        <taxon>Eukaryota</taxon>
        <taxon>Metazoa</taxon>
        <taxon>Ecdysozoa</taxon>
        <taxon>Arthropoda</taxon>
        <taxon>Hexapoda</taxon>
        <taxon>Insecta</taxon>
        <taxon>Pterygota</taxon>
        <taxon>Neoptera</taxon>
        <taxon>Paraneoptera</taxon>
        <taxon>Hemiptera</taxon>
        <taxon>Heteroptera</taxon>
        <taxon>Panheteroptera</taxon>
        <taxon>Pentatomomorpha</taxon>
        <taxon>Pentatomoidea</taxon>
        <taxon>Pentatomidae</taxon>
        <taxon>Pentatominae</taxon>
        <taxon>Nezara</taxon>
    </lineage>
</organism>
<evidence type="ECO:0000313" key="3">
    <source>
        <dbReference type="EMBL" id="CAH1407719.1"/>
    </source>
</evidence>
<dbReference type="SUPFAM" id="SSF52087">
    <property type="entry name" value="CRAL/TRIO domain"/>
    <property type="match status" value="1"/>
</dbReference>
<dbReference type="GO" id="GO:0016020">
    <property type="term" value="C:membrane"/>
    <property type="evidence" value="ECO:0007669"/>
    <property type="project" value="TreeGrafter"/>
</dbReference>
<evidence type="ECO:0000256" key="1">
    <source>
        <dbReference type="SAM" id="Phobius"/>
    </source>
</evidence>
<keyword evidence="1" id="KW-0472">Membrane</keyword>
<dbReference type="PANTHER" id="PTHR10174:SF222">
    <property type="entry name" value="GH10083P-RELATED"/>
    <property type="match status" value="1"/>
</dbReference>
<keyword evidence="4" id="KW-1185">Reference proteome</keyword>
<dbReference type="GO" id="GO:1902936">
    <property type="term" value="F:phosphatidylinositol bisphosphate binding"/>
    <property type="evidence" value="ECO:0007669"/>
    <property type="project" value="TreeGrafter"/>
</dbReference>
<keyword evidence="1" id="KW-1133">Transmembrane helix</keyword>
<sequence length="334" mass="38959">MYKYLDNACKENTDVIFIIYIFFLDMGMLIENEKEARKRLFLKLGITEETLKEDVEHLKEWMQKQPHLPAMRHVNLDLWLENQLIMSKNSMEKAKNSIERYCSIRSVCPEWFSGSELINDVFRLTYDVLSLSYLPGLTPRLHKVCIARLEDTDSDKFNFDIIWKRCLMAMEYFLLKGQDFTGFHIIFDFSGLKLSHLARFQVSSLRMMSYSMKAYPVSFTAVNFINHPNFVDKFVAVLKPFISAKLHSRITCVKDISELKELLGPDVQLPSDYGGEGLSQYEYNDIMKNKLLSIKDYILECDKMRCDDSKRLTKEVTNTTDSGLPGSFRKLCLD</sequence>
<name>A0A9P0HT71_NEZVI</name>
<dbReference type="AlphaFoldDB" id="A0A9P0HT71"/>
<dbReference type="Pfam" id="PF00650">
    <property type="entry name" value="CRAL_TRIO"/>
    <property type="match status" value="1"/>
</dbReference>